<gene>
    <name evidence="4" type="ORF">ACFFHF_19060</name>
</gene>
<sequence length="242" mass="28068">MIIVAGMNIEIPPFQLSSKQAEIFHFLKNSSEVHRYVHSRELLFELILRENMINSAIEMNESEVEFSIFHTSKFNSMYWLKTSRGYILKPNVLPSDAIKDIFHNGKEYGFECTTAIVVIFYYAVLQSIEERAFNRLFNHLLVWDWSYDEDLGIITRVGSDFIPGDVMYFYNPDYDNPVWIGENVVFLGEGKYFGHGIGIGTAEETIKALNTLRKEGATRSAHLIHQHSRLNYKYLSQFSTQI</sequence>
<dbReference type="RefSeq" id="WP_377058824.1">
    <property type="nucleotide sequence ID" value="NZ_JBHLUU010000119.1"/>
</dbReference>
<name>A0ABV6KVJ7_9BACI</name>
<evidence type="ECO:0000256" key="1">
    <source>
        <dbReference type="ARBA" id="ARBA00022679"/>
    </source>
</evidence>
<keyword evidence="5" id="KW-1185">Reference proteome</keyword>
<evidence type="ECO:0000256" key="2">
    <source>
        <dbReference type="ARBA" id="ARBA00022969"/>
    </source>
</evidence>
<evidence type="ECO:0000313" key="5">
    <source>
        <dbReference type="Proteomes" id="UP001589738"/>
    </source>
</evidence>
<evidence type="ECO:0000313" key="4">
    <source>
        <dbReference type="EMBL" id="MFC0477303.1"/>
    </source>
</evidence>
<protein>
    <submittedName>
        <fullName evidence="4">Protein-glutamine gamma-glutamyltransferase</fullName>
    </submittedName>
</protein>
<dbReference type="HAMAP" id="MF_00727">
    <property type="entry name" value="Tgl"/>
    <property type="match status" value="1"/>
</dbReference>
<reference evidence="4 5" key="1">
    <citation type="submission" date="2024-09" db="EMBL/GenBank/DDBJ databases">
        <authorList>
            <person name="Sun Q."/>
            <person name="Mori K."/>
        </authorList>
    </citation>
    <scope>NUCLEOTIDE SEQUENCE [LARGE SCALE GENOMIC DNA]</scope>
    <source>
        <strain evidence="4 5">CGMCC 1.9126</strain>
    </source>
</reference>
<dbReference type="Proteomes" id="UP001589738">
    <property type="component" value="Unassembled WGS sequence"/>
</dbReference>
<keyword evidence="2" id="KW-0749">Sporulation</keyword>
<proteinExistence type="inferred from homology"/>
<dbReference type="EMBL" id="JBHLUU010000119">
    <property type="protein sequence ID" value="MFC0477303.1"/>
    <property type="molecule type" value="Genomic_DNA"/>
</dbReference>
<accession>A0ABV6KVJ7</accession>
<keyword evidence="3" id="KW-0012">Acyltransferase</keyword>
<comment type="caution">
    <text evidence="4">The sequence shown here is derived from an EMBL/GenBank/DDBJ whole genome shotgun (WGS) entry which is preliminary data.</text>
</comment>
<dbReference type="Pfam" id="PF20085">
    <property type="entry name" value="TGL"/>
    <property type="match status" value="1"/>
</dbReference>
<organism evidence="4 5">
    <name type="scientific">Robertmurraya beringensis</name>
    <dbReference type="NCBI Taxonomy" id="641660"/>
    <lineage>
        <taxon>Bacteria</taxon>
        <taxon>Bacillati</taxon>
        <taxon>Bacillota</taxon>
        <taxon>Bacilli</taxon>
        <taxon>Bacillales</taxon>
        <taxon>Bacillaceae</taxon>
        <taxon>Robertmurraya</taxon>
    </lineage>
</organism>
<evidence type="ECO:0000256" key="3">
    <source>
        <dbReference type="ARBA" id="ARBA00023315"/>
    </source>
</evidence>
<keyword evidence="1" id="KW-0808">Transferase</keyword>
<dbReference type="InterPro" id="IPR020916">
    <property type="entry name" value="Gln_gamma-glutamylTfrase_bac"/>
</dbReference>